<keyword evidence="3" id="KW-1185">Reference proteome</keyword>
<dbReference type="RefSeq" id="WP_074971284.1">
    <property type="nucleotide sequence ID" value="NZ_CBCRYP010000046.1"/>
</dbReference>
<reference evidence="2 3" key="1">
    <citation type="submission" date="2016-10" db="EMBL/GenBank/DDBJ databases">
        <authorList>
            <person name="de Groot N.N."/>
        </authorList>
    </citation>
    <scope>NUCLEOTIDE SEQUENCE [LARGE SCALE GENOMIC DNA]</scope>
    <source>
        <strain evidence="2 3">DSM 8537</strain>
    </source>
</reference>
<feature type="domain" description="HNH nuclease" evidence="1">
    <location>
        <begin position="19"/>
        <end position="73"/>
    </location>
</feature>
<dbReference type="SMART" id="SM00507">
    <property type="entry name" value="HNHc"/>
    <property type="match status" value="1"/>
</dbReference>
<evidence type="ECO:0000313" key="3">
    <source>
        <dbReference type="Proteomes" id="UP000183635"/>
    </source>
</evidence>
<dbReference type="Gene3D" id="1.10.30.50">
    <property type="match status" value="1"/>
</dbReference>
<accession>A0A1I3FK23</accession>
<keyword evidence="2" id="KW-0540">Nuclease</keyword>
<dbReference type="GO" id="GO:0003676">
    <property type="term" value="F:nucleic acid binding"/>
    <property type="evidence" value="ECO:0007669"/>
    <property type="project" value="InterPro"/>
</dbReference>
<organism evidence="2 3">
    <name type="scientific">Paracoccus aminovorans</name>
    <dbReference type="NCBI Taxonomy" id="34004"/>
    <lineage>
        <taxon>Bacteria</taxon>
        <taxon>Pseudomonadati</taxon>
        <taxon>Pseudomonadota</taxon>
        <taxon>Alphaproteobacteria</taxon>
        <taxon>Rhodobacterales</taxon>
        <taxon>Paracoccaceae</taxon>
        <taxon>Paracoccus</taxon>
    </lineage>
</organism>
<dbReference type="Pfam" id="PF01844">
    <property type="entry name" value="HNH"/>
    <property type="match status" value="1"/>
</dbReference>
<gene>
    <name evidence="2" type="ORF">SAMN04488021_1802</name>
</gene>
<dbReference type="InterPro" id="IPR002711">
    <property type="entry name" value="HNH"/>
</dbReference>
<keyword evidence="2" id="KW-0255">Endonuclease</keyword>
<protein>
    <submittedName>
        <fullName evidence="2">HNH endonuclease</fullName>
    </submittedName>
</protein>
<dbReference type="GO" id="GO:0004519">
    <property type="term" value="F:endonuclease activity"/>
    <property type="evidence" value="ECO:0007669"/>
    <property type="project" value="UniProtKB-KW"/>
</dbReference>
<dbReference type="GO" id="GO:0008270">
    <property type="term" value="F:zinc ion binding"/>
    <property type="evidence" value="ECO:0007669"/>
    <property type="project" value="InterPro"/>
</dbReference>
<proteinExistence type="predicted"/>
<sequence length="118" mass="13685">MAWDRKNHHNDYNSRAWRATRRYVRSRDAGLYFRCSYYGLAVHGAEVDHIVPVSQGGTDSQDNAWLLCIACHREKTQREAQGLSGFRPKLNPDTGWPMVELDWLELIRKRNAELEVGV</sequence>
<dbReference type="STRING" id="34004.SAMN04488021_1802"/>
<dbReference type="CDD" id="cd00085">
    <property type="entry name" value="HNHc"/>
    <property type="match status" value="1"/>
</dbReference>
<dbReference type="OrthoDB" id="5292295at2"/>
<name>A0A1I3FK23_9RHOB</name>
<evidence type="ECO:0000313" key="2">
    <source>
        <dbReference type="EMBL" id="SFI11526.1"/>
    </source>
</evidence>
<dbReference type="EMBL" id="FOPU01000080">
    <property type="protein sequence ID" value="SFI11526.1"/>
    <property type="molecule type" value="Genomic_DNA"/>
</dbReference>
<dbReference type="InterPro" id="IPR003615">
    <property type="entry name" value="HNH_nuc"/>
</dbReference>
<dbReference type="AlphaFoldDB" id="A0A1I3FK23"/>
<dbReference type="Proteomes" id="UP000183635">
    <property type="component" value="Unassembled WGS sequence"/>
</dbReference>
<evidence type="ECO:0000259" key="1">
    <source>
        <dbReference type="SMART" id="SM00507"/>
    </source>
</evidence>
<keyword evidence="2" id="KW-0378">Hydrolase</keyword>